<evidence type="ECO:0000313" key="1">
    <source>
        <dbReference type="EMBL" id="KAF8727314.1"/>
    </source>
</evidence>
<dbReference type="EMBL" id="JACEFO010001644">
    <property type="protein sequence ID" value="KAF8727314.1"/>
    <property type="molecule type" value="Genomic_DNA"/>
</dbReference>
<dbReference type="AlphaFoldDB" id="A0A835KH81"/>
<organism evidence="1 2">
    <name type="scientific">Digitaria exilis</name>
    <dbReference type="NCBI Taxonomy" id="1010633"/>
    <lineage>
        <taxon>Eukaryota</taxon>
        <taxon>Viridiplantae</taxon>
        <taxon>Streptophyta</taxon>
        <taxon>Embryophyta</taxon>
        <taxon>Tracheophyta</taxon>
        <taxon>Spermatophyta</taxon>
        <taxon>Magnoliopsida</taxon>
        <taxon>Liliopsida</taxon>
        <taxon>Poales</taxon>
        <taxon>Poaceae</taxon>
        <taxon>PACMAD clade</taxon>
        <taxon>Panicoideae</taxon>
        <taxon>Panicodae</taxon>
        <taxon>Paniceae</taxon>
        <taxon>Anthephorinae</taxon>
        <taxon>Digitaria</taxon>
    </lineage>
</organism>
<proteinExistence type="predicted"/>
<gene>
    <name evidence="1" type="ORF">HU200_018914</name>
</gene>
<sequence>MPDECLFLCRPRYPAKSNRESIRIYSHKQHLSLGITWQGMRNEKNTSKHRAHGKLLAVHARSAKPRQPLFDEIVIAILI</sequence>
<dbReference type="Proteomes" id="UP000636709">
    <property type="component" value="Unassembled WGS sequence"/>
</dbReference>
<comment type="caution">
    <text evidence="1">The sequence shown here is derived from an EMBL/GenBank/DDBJ whole genome shotgun (WGS) entry which is preliminary data.</text>
</comment>
<evidence type="ECO:0000313" key="2">
    <source>
        <dbReference type="Proteomes" id="UP000636709"/>
    </source>
</evidence>
<reference evidence="1" key="1">
    <citation type="submission" date="2020-07" db="EMBL/GenBank/DDBJ databases">
        <title>Genome sequence and genetic diversity analysis of an under-domesticated orphan crop, white fonio (Digitaria exilis).</title>
        <authorList>
            <person name="Bennetzen J.L."/>
            <person name="Chen S."/>
            <person name="Ma X."/>
            <person name="Wang X."/>
            <person name="Yssel A.E.J."/>
            <person name="Chaluvadi S.R."/>
            <person name="Johnson M."/>
            <person name="Gangashetty P."/>
            <person name="Hamidou F."/>
            <person name="Sanogo M.D."/>
            <person name="Zwaenepoel A."/>
            <person name="Wallace J."/>
            <person name="Van De Peer Y."/>
            <person name="Van Deynze A."/>
        </authorList>
    </citation>
    <scope>NUCLEOTIDE SEQUENCE</scope>
    <source>
        <tissue evidence="1">Leaves</tissue>
    </source>
</reference>
<protein>
    <submittedName>
        <fullName evidence="1">Uncharacterized protein</fullName>
    </submittedName>
</protein>
<accession>A0A835KH81</accession>
<name>A0A835KH81_9POAL</name>
<keyword evidence="2" id="KW-1185">Reference proteome</keyword>